<dbReference type="InterPro" id="IPR001647">
    <property type="entry name" value="HTH_TetR"/>
</dbReference>
<dbReference type="PROSITE" id="PS50977">
    <property type="entry name" value="HTH_TETR_2"/>
    <property type="match status" value="1"/>
</dbReference>
<keyword evidence="3" id="KW-0804">Transcription</keyword>
<feature type="region of interest" description="Disordered" evidence="5">
    <location>
        <begin position="1"/>
        <end position="25"/>
    </location>
</feature>
<proteinExistence type="predicted"/>
<dbReference type="PANTHER" id="PTHR30055">
    <property type="entry name" value="HTH-TYPE TRANSCRIPTIONAL REGULATOR RUTR"/>
    <property type="match status" value="1"/>
</dbReference>
<dbReference type="PANTHER" id="PTHR30055:SF234">
    <property type="entry name" value="HTH-TYPE TRANSCRIPTIONAL REGULATOR BETI"/>
    <property type="match status" value="1"/>
</dbReference>
<gene>
    <name evidence="7" type="ORF">QRT03_31115</name>
</gene>
<comment type="caution">
    <text evidence="7">The sequence shown here is derived from an EMBL/GenBank/DDBJ whole genome shotgun (WGS) entry which is preliminary data.</text>
</comment>
<dbReference type="InterPro" id="IPR009057">
    <property type="entry name" value="Homeodomain-like_sf"/>
</dbReference>
<evidence type="ECO:0000259" key="6">
    <source>
        <dbReference type="PROSITE" id="PS50977"/>
    </source>
</evidence>
<feature type="DNA-binding region" description="H-T-H motif" evidence="4">
    <location>
        <begin position="54"/>
        <end position="73"/>
    </location>
</feature>
<feature type="compositionally biased region" description="Basic and acidic residues" evidence="5">
    <location>
        <begin position="1"/>
        <end position="12"/>
    </location>
</feature>
<sequence>MTQHGLRQDGRVHAQGTAGTYGGRSAEARRIERRLRLLAAAREVWGTDGWAAVTMRGVCGRAGLVDRYFYENFSDRDALLGTVWDQERDALISQVRAAFVVNAGRDLVGALRTVIGAVVEHLRSDPVCARIVLGDHAGSAVLEPRRRKMLRTVADLLVDTAGPHLPPTTDPARLRMSTLLGVGGFAEIVAAWNAGELDVDASDITEHATMVAALLVEGHQPRG</sequence>
<feature type="domain" description="HTH tetR-type" evidence="6">
    <location>
        <begin position="31"/>
        <end position="91"/>
    </location>
</feature>
<evidence type="ECO:0000256" key="3">
    <source>
        <dbReference type="ARBA" id="ARBA00023163"/>
    </source>
</evidence>
<evidence type="ECO:0000256" key="1">
    <source>
        <dbReference type="ARBA" id="ARBA00023015"/>
    </source>
</evidence>
<keyword evidence="1" id="KW-0805">Transcription regulation</keyword>
<dbReference type="RefSeq" id="WP_230760762.1">
    <property type="nucleotide sequence ID" value="NZ_JASVWF010000011.1"/>
</dbReference>
<evidence type="ECO:0000313" key="7">
    <source>
        <dbReference type="EMBL" id="MDL5160454.1"/>
    </source>
</evidence>
<dbReference type="Pfam" id="PF00440">
    <property type="entry name" value="TetR_N"/>
    <property type="match status" value="1"/>
</dbReference>
<evidence type="ECO:0000256" key="5">
    <source>
        <dbReference type="SAM" id="MobiDB-lite"/>
    </source>
</evidence>
<dbReference type="EMBL" id="JASVWF010000011">
    <property type="protein sequence ID" value="MDL5160454.1"/>
    <property type="molecule type" value="Genomic_DNA"/>
</dbReference>
<organism evidence="7 8">
    <name type="scientific">Actinomycetospora termitidis</name>
    <dbReference type="NCBI Taxonomy" id="3053470"/>
    <lineage>
        <taxon>Bacteria</taxon>
        <taxon>Bacillati</taxon>
        <taxon>Actinomycetota</taxon>
        <taxon>Actinomycetes</taxon>
        <taxon>Pseudonocardiales</taxon>
        <taxon>Pseudonocardiaceae</taxon>
        <taxon>Actinomycetospora</taxon>
    </lineage>
</organism>
<dbReference type="InterPro" id="IPR050109">
    <property type="entry name" value="HTH-type_TetR-like_transc_reg"/>
</dbReference>
<reference evidence="7 8" key="1">
    <citation type="submission" date="2023-06" db="EMBL/GenBank/DDBJ databases">
        <title>Actinomycetospora Odt1-22.</title>
        <authorList>
            <person name="Supong K."/>
        </authorList>
    </citation>
    <scope>NUCLEOTIDE SEQUENCE [LARGE SCALE GENOMIC DNA]</scope>
    <source>
        <strain evidence="7 8">Odt1-22</strain>
    </source>
</reference>
<evidence type="ECO:0000256" key="2">
    <source>
        <dbReference type="ARBA" id="ARBA00023125"/>
    </source>
</evidence>
<keyword evidence="2 4" id="KW-0238">DNA-binding</keyword>
<evidence type="ECO:0000313" key="8">
    <source>
        <dbReference type="Proteomes" id="UP001231924"/>
    </source>
</evidence>
<dbReference type="SUPFAM" id="SSF46689">
    <property type="entry name" value="Homeodomain-like"/>
    <property type="match status" value="1"/>
</dbReference>
<name>A0ABT7MJR7_9PSEU</name>
<dbReference type="Gene3D" id="1.10.357.10">
    <property type="entry name" value="Tetracycline Repressor, domain 2"/>
    <property type="match status" value="1"/>
</dbReference>
<evidence type="ECO:0000256" key="4">
    <source>
        <dbReference type="PROSITE-ProRule" id="PRU00335"/>
    </source>
</evidence>
<protein>
    <submittedName>
        <fullName evidence="7">TetR/AcrR family transcriptional regulator</fullName>
    </submittedName>
</protein>
<keyword evidence="8" id="KW-1185">Reference proteome</keyword>
<dbReference type="Proteomes" id="UP001231924">
    <property type="component" value="Unassembled WGS sequence"/>
</dbReference>
<accession>A0ABT7MJR7</accession>